<accession>A0A2H4VCZ0</accession>
<dbReference type="Gene3D" id="3.40.630.30">
    <property type="match status" value="1"/>
</dbReference>
<evidence type="ECO:0000313" key="5">
    <source>
        <dbReference type="EMBL" id="NMO09553.1"/>
    </source>
</evidence>
<protein>
    <submittedName>
        <fullName evidence="4">GNAT family N-acetyltransferase</fullName>
    </submittedName>
</protein>
<evidence type="ECO:0000256" key="2">
    <source>
        <dbReference type="ARBA" id="ARBA00023315"/>
    </source>
</evidence>
<reference evidence="5 7" key="2">
    <citation type="submission" date="2020-04" db="EMBL/GenBank/DDBJ databases">
        <title>Draft genome of Methanobacterium subterraneum isolated from animal feces.</title>
        <authorList>
            <person name="Ouboter H.T."/>
            <person name="Berger S."/>
            <person name="Gungor E."/>
            <person name="Jetten M.S.M."/>
            <person name="Welte C.U."/>
        </authorList>
    </citation>
    <scope>NUCLEOTIDE SEQUENCE [LARGE SCALE GENOMIC DNA]</scope>
    <source>
        <strain evidence="5">HO_2020</strain>
    </source>
</reference>
<evidence type="ECO:0000313" key="4">
    <source>
        <dbReference type="EMBL" id="AUB55941.1"/>
    </source>
</evidence>
<keyword evidence="1 4" id="KW-0808">Transferase</keyword>
<dbReference type="InterPro" id="IPR050832">
    <property type="entry name" value="Bact_Acetyltransf"/>
</dbReference>
<gene>
    <name evidence="4" type="ORF">BK007_07960</name>
    <name evidence="5" type="ORF">HG719_06870</name>
</gene>
<feature type="domain" description="N-acetyltransferase" evidence="3">
    <location>
        <begin position="1"/>
        <end position="145"/>
    </location>
</feature>
<reference evidence="4 6" key="1">
    <citation type="submission" date="2016-10" db="EMBL/GenBank/DDBJ databases">
        <title>Comparative genomics between deep and shallow subseafloor isolates.</title>
        <authorList>
            <person name="Ishii S."/>
            <person name="Miller J.R."/>
            <person name="Sutton G."/>
            <person name="Suzuki S."/>
            <person name="Methe B."/>
            <person name="Inagaki F."/>
            <person name="Imachi H."/>
        </authorList>
    </citation>
    <scope>NUCLEOTIDE SEQUENCE [LARGE SCALE GENOMIC DNA]</scope>
    <source>
        <strain evidence="4 6">MO-MB1</strain>
    </source>
</reference>
<keyword evidence="2" id="KW-0012">Acyltransferase</keyword>
<evidence type="ECO:0000313" key="7">
    <source>
        <dbReference type="Proteomes" id="UP000591058"/>
    </source>
</evidence>
<dbReference type="OrthoDB" id="87545at2157"/>
<evidence type="ECO:0000256" key="1">
    <source>
        <dbReference type="ARBA" id="ARBA00022679"/>
    </source>
</evidence>
<dbReference type="Pfam" id="PF00583">
    <property type="entry name" value="Acetyltransf_1"/>
    <property type="match status" value="1"/>
</dbReference>
<dbReference type="EMBL" id="JABBYL010000022">
    <property type="protein sequence ID" value="NMO09553.1"/>
    <property type="molecule type" value="Genomic_DNA"/>
</dbReference>
<dbReference type="GeneID" id="35122571"/>
<dbReference type="PANTHER" id="PTHR43877">
    <property type="entry name" value="AMINOALKYLPHOSPHONATE N-ACETYLTRANSFERASE-RELATED-RELATED"/>
    <property type="match status" value="1"/>
</dbReference>
<dbReference type="CDD" id="cd04301">
    <property type="entry name" value="NAT_SF"/>
    <property type="match status" value="1"/>
</dbReference>
<dbReference type="InterPro" id="IPR000182">
    <property type="entry name" value="GNAT_dom"/>
</dbReference>
<evidence type="ECO:0000259" key="3">
    <source>
        <dbReference type="PROSITE" id="PS51186"/>
    </source>
</evidence>
<dbReference type="Proteomes" id="UP000232806">
    <property type="component" value="Chromosome"/>
</dbReference>
<sequence length="145" mass="16919">MKIRMTVKEDMPELALLYKQFWNEDSSIELMESKFIDLQENPNYIFLSALEENQLIGSVLGIICEELYGECKPFLLIEDLIVDQKYRRKGIGKALMFEIEKIALENDCYQILLITHNDRTDAIAFYESLGFNPDTHKGFKKSLIQ</sequence>
<organism evidence="4 6">
    <name type="scientific">Methanobacterium subterraneum</name>
    <dbReference type="NCBI Taxonomy" id="59277"/>
    <lineage>
        <taxon>Archaea</taxon>
        <taxon>Methanobacteriati</taxon>
        <taxon>Methanobacteriota</taxon>
        <taxon>Methanomada group</taxon>
        <taxon>Methanobacteria</taxon>
        <taxon>Methanobacteriales</taxon>
        <taxon>Methanobacteriaceae</taxon>
        <taxon>Methanobacterium</taxon>
    </lineage>
</organism>
<dbReference type="SUPFAM" id="SSF55729">
    <property type="entry name" value="Acyl-CoA N-acyltransferases (Nat)"/>
    <property type="match status" value="1"/>
</dbReference>
<dbReference type="InterPro" id="IPR016181">
    <property type="entry name" value="Acyl_CoA_acyltransferase"/>
</dbReference>
<name>A0A2H4VCZ0_9EURY</name>
<dbReference type="Proteomes" id="UP000591058">
    <property type="component" value="Unassembled WGS sequence"/>
</dbReference>
<proteinExistence type="predicted"/>
<dbReference type="PROSITE" id="PS51186">
    <property type="entry name" value="GNAT"/>
    <property type="match status" value="1"/>
</dbReference>
<dbReference type="GO" id="GO:0016747">
    <property type="term" value="F:acyltransferase activity, transferring groups other than amino-acyl groups"/>
    <property type="evidence" value="ECO:0007669"/>
    <property type="project" value="InterPro"/>
</dbReference>
<dbReference type="AlphaFoldDB" id="A0A2H4VCZ0"/>
<dbReference type="EMBL" id="CP017766">
    <property type="protein sequence ID" value="AUB55941.1"/>
    <property type="molecule type" value="Genomic_DNA"/>
</dbReference>
<dbReference type="RefSeq" id="WP_100905917.1">
    <property type="nucleotide sequence ID" value="NZ_CP017766.1"/>
</dbReference>
<evidence type="ECO:0000313" key="6">
    <source>
        <dbReference type="Proteomes" id="UP000232806"/>
    </source>
</evidence>